<name>A0ACA9U515_BIOOC</name>
<gene>
    <name evidence="1" type="ORF">CRV2_00013938</name>
</gene>
<reference evidence="1" key="2">
    <citation type="submission" date="2021-10" db="EMBL/GenBank/DDBJ databases">
        <authorList>
            <person name="Piombo E."/>
        </authorList>
    </citation>
    <scope>NUCLEOTIDE SEQUENCE</scope>
</reference>
<accession>A0ACA9U515</accession>
<comment type="caution">
    <text evidence="1">The sequence shown here is derived from an EMBL/GenBank/DDBJ whole genome shotgun (WGS) entry which is preliminary data.</text>
</comment>
<dbReference type="Proteomes" id="UP000836387">
    <property type="component" value="Unassembled WGS sequence"/>
</dbReference>
<sequence length="581" mass="62811">MLHHQKGNSSQELEIIGNDYIELSDSRTSYRPDRADTMHPLNDADNVEDPDDSLPLAKAARKYPKVVAYSLSLMLVVLGWGYDLVLVGSIPAVDSFKRDYGEMYEEELIIPAMWLSLWTAASPLGMAVGSLFAGWFQDIVGRRKSLFTGSAVTGVGAAIILCSYLPPDIEAKRGMFFAGKVIQGLSIGLLKVTAMTYISETTPTCLRGSALALVPTGNLMGQFLGSIVIYLCNNVEGREGYIGAFGSQFILVIAPFIVGALMPESPAFLEEKGHSEKAFQATKKLYAPRANPMIEMRKIRASIAEEKKMSNGATYMTCFTKAHLRRTLIVILANFLPTMFGLDLLGKSSYFLQLIGMPSSTSLLILIAGVVVGIIANAAGVWVMSRVNRRPAILISLGGATVLWASMGISGFWRGPVVANVTAGLLTLIIIVCGVGVWPGSYAVMGETSSLRLRAKTQAVGGVAQQGTSVMMSFVLPYTYNPDAGDMGGKTGFILAGLCLLAAVLCWYFIPEMKGRSSLEIDQMFDLNLGAREFKLWKSPEAEPRPSDQGDNDGHGHSEKKGKPNCGKCQQYGYAVTVKDQ</sequence>
<protein>
    <submittedName>
        <fullName evidence="1">Uncharacterized protein</fullName>
    </submittedName>
</protein>
<proteinExistence type="predicted"/>
<reference evidence="1" key="1">
    <citation type="submission" date="2020-04" db="EMBL/GenBank/DDBJ databases">
        <authorList>
            <person name="Broberg M."/>
        </authorList>
    </citation>
    <scope>NUCLEOTIDE SEQUENCE</scope>
</reference>
<evidence type="ECO:0000313" key="2">
    <source>
        <dbReference type="Proteomes" id="UP000836387"/>
    </source>
</evidence>
<organism evidence="1 2">
    <name type="scientific">Clonostachys rosea f. rosea IK726</name>
    <dbReference type="NCBI Taxonomy" id="1349383"/>
    <lineage>
        <taxon>Eukaryota</taxon>
        <taxon>Fungi</taxon>
        <taxon>Dikarya</taxon>
        <taxon>Ascomycota</taxon>
        <taxon>Pezizomycotina</taxon>
        <taxon>Sordariomycetes</taxon>
        <taxon>Hypocreomycetidae</taxon>
        <taxon>Hypocreales</taxon>
        <taxon>Bionectriaceae</taxon>
        <taxon>Clonostachys</taxon>
    </lineage>
</organism>
<dbReference type="EMBL" id="CADEHS020000024">
    <property type="protein sequence ID" value="CAG9948400.1"/>
    <property type="molecule type" value="Genomic_DNA"/>
</dbReference>
<keyword evidence="2" id="KW-1185">Reference proteome</keyword>
<evidence type="ECO:0000313" key="1">
    <source>
        <dbReference type="EMBL" id="CAG9948400.1"/>
    </source>
</evidence>